<organism evidence="1 2">
    <name type="scientific">Peromyscus maniculatus bairdii</name>
    <name type="common">Prairie deer mouse</name>
    <dbReference type="NCBI Taxonomy" id="230844"/>
    <lineage>
        <taxon>Eukaryota</taxon>
        <taxon>Metazoa</taxon>
        <taxon>Chordata</taxon>
        <taxon>Craniata</taxon>
        <taxon>Vertebrata</taxon>
        <taxon>Euteleostomi</taxon>
        <taxon>Mammalia</taxon>
        <taxon>Eutheria</taxon>
        <taxon>Euarchontoglires</taxon>
        <taxon>Glires</taxon>
        <taxon>Rodentia</taxon>
        <taxon>Myomorpha</taxon>
        <taxon>Muroidea</taxon>
        <taxon>Cricetidae</taxon>
        <taxon>Neotominae</taxon>
        <taxon>Peromyscus</taxon>
    </lineage>
</organism>
<evidence type="ECO:0000313" key="2">
    <source>
        <dbReference type="Proteomes" id="UP000694547"/>
    </source>
</evidence>
<sequence>MASLHKWVKAPILEESGVRKCSLVRFLYQNQVLGIPSLSMGCSVHDYKEETSKDLLLRNRGCLGQCQHMKVITVQMA</sequence>
<reference evidence="1" key="2">
    <citation type="submission" date="2025-08" db="UniProtKB">
        <authorList>
            <consortium name="Ensembl"/>
        </authorList>
    </citation>
    <scope>IDENTIFICATION</scope>
</reference>
<protein>
    <submittedName>
        <fullName evidence="1">Uncharacterized protein</fullName>
    </submittedName>
</protein>
<proteinExistence type="predicted"/>
<dbReference type="Ensembl" id="ENSPEMT00000034880.1">
    <property type="protein sequence ID" value="ENSPEMP00000031876.1"/>
    <property type="gene ID" value="ENSPEMG00000029544.1"/>
</dbReference>
<reference evidence="1 2" key="1">
    <citation type="submission" date="2018-10" db="EMBL/GenBank/DDBJ databases">
        <title>Improved assembly of the deer mouse Peromyscus maniculatus genome.</title>
        <authorList>
            <person name="Lassance J.-M."/>
            <person name="Hoekstra H.E."/>
        </authorList>
    </citation>
    <scope>NUCLEOTIDE SEQUENCE [LARGE SCALE GENOMIC DNA]</scope>
</reference>
<name>A0A8C8UIR6_PERMB</name>
<accession>A0A8C8UIR6</accession>
<reference evidence="1" key="3">
    <citation type="submission" date="2025-09" db="UniProtKB">
        <authorList>
            <consortium name="Ensembl"/>
        </authorList>
    </citation>
    <scope>IDENTIFICATION</scope>
</reference>
<keyword evidence="2" id="KW-1185">Reference proteome</keyword>
<dbReference type="Proteomes" id="UP000694547">
    <property type="component" value="Chromosome 3"/>
</dbReference>
<evidence type="ECO:0000313" key="1">
    <source>
        <dbReference type="Ensembl" id="ENSPEMP00000031876.1"/>
    </source>
</evidence>
<dbReference type="AlphaFoldDB" id="A0A8C8UIR6"/>